<gene>
    <name evidence="1" type="ORF">ALO64_100174</name>
</gene>
<evidence type="ECO:0000313" key="2">
    <source>
        <dbReference type="Proteomes" id="UP000050455"/>
    </source>
</evidence>
<keyword evidence="2" id="KW-1185">Reference proteome</keyword>
<accession>A0A0N8S2I2</accession>
<dbReference type="PATRIC" id="fig|86176.4.peg.4759"/>
<protein>
    <submittedName>
        <fullName evidence="1">Stability/partitioning protein</fullName>
    </submittedName>
</protein>
<reference evidence="1 2" key="1">
    <citation type="submission" date="2015-09" db="EMBL/GenBank/DDBJ databases">
        <title>Genome announcement of multiple Pseudomonas syringae strains.</title>
        <authorList>
            <person name="Thakur S."/>
            <person name="Wang P.W."/>
            <person name="Gong Y."/>
            <person name="Weir B.S."/>
            <person name="Guttman D.S."/>
        </authorList>
    </citation>
    <scope>NUCLEOTIDE SEQUENCE [LARGE SCALE GENOMIC DNA]</scope>
    <source>
        <strain evidence="1 2">ICMP6289</strain>
    </source>
</reference>
<name>A0A0N8S2I2_9PSED</name>
<evidence type="ECO:0000313" key="1">
    <source>
        <dbReference type="EMBL" id="KPX84863.1"/>
    </source>
</evidence>
<dbReference type="Proteomes" id="UP000050455">
    <property type="component" value="Unassembled WGS sequence"/>
</dbReference>
<dbReference type="EMBL" id="LJQT01000339">
    <property type="protein sequence ID" value="KPX84863.1"/>
    <property type="molecule type" value="Genomic_DNA"/>
</dbReference>
<organism evidence="1 2">
    <name type="scientific">Pseudomonas meliae</name>
    <dbReference type="NCBI Taxonomy" id="86176"/>
    <lineage>
        <taxon>Bacteria</taxon>
        <taxon>Pseudomonadati</taxon>
        <taxon>Pseudomonadota</taxon>
        <taxon>Gammaproteobacteria</taxon>
        <taxon>Pseudomonadales</taxon>
        <taxon>Pseudomonadaceae</taxon>
        <taxon>Pseudomonas</taxon>
    </lineage>
</organism>
<sequence>MFEIRCMYAVCGDLLLMKLKKPTFQIPIVDGSEISDPQASTARFIASGDRRPDSGRPIPATFRLPQTVIDALEEEAGRTGQNKTTILKAAVMAYSFLEENEKNKWLLDSMKMSSGRQRN</sequence>
<comment type="caution">
    <text evidence="1">The sequence shown here is derived from an EMBL/GenBank/DDBJ whole genome shotgun (WGS) entry which is preliminary data.</text>
</comment>
<dbReference type="AlphaFoldDB" id="A0A0N8S2I2"/>
<proteinExistence type="predicted"/>